<reference evidence="2" key="1">
    <citation type="journal article" date="2019" name="Int. J. Syst. Evol. Microbiol.">
        <title>The Global Catalogue of Microorganisms (GCM) 10K type strain sequencing project: providing services to taxonomists for standard genome sequencing and annotation.</title>
        <authorList>
            <consortium name="The Broad Institute Genomics Platform"/>
            <consortium name="The Broad Institute Genome Sequencing Center for Infectious Disease"/>
            <person name="Wu L."/>
            <person name="Ma J."/>
        </authorList>
    </citation>
    <scope>NUCLEOTIDE SEQUENCE [LARGE SCALE GENOMIC DNA]</scope>
    <source>
        <strain evidence="2">JCM 18410</strain>
    </source>
</reference>
<protein>
    <submittedName>
        <fullName evidence="1">Uncharacterized protein</fullName>
    </submittedName>
</protein>
<evidence type="ECO:0000313" key="2">
    <source>
        <dbReference type="Proteomes" id="UP001500124"/>
    </source>
</evidence>
<dbReference type="EMBL" id="BAABKC010000044">
    <property type="protein sequence ID" value="GAA5056312.1"/>
    <property type="molecule type" value="Genomic_DNA"/>
</dbReference>
<evidence type="ECO:0000313" key="1">
    <source>
        <dbReference type="EMBL" id="GAA5056312.1"/>
    </source>
</evidence>
<organism evidence="1 2">
    <name type="scientific">Streptomyces similanensis</name>
    <dbReference type="NCBI Taxonomy" id="1274988"/>
    <lineage>
        <taxon>Bacteria</taxon>
        <taxon>Bacillati</taxon>
        <taxon>Actinomycetota</taxon>
        <taxon>Actinomycetes</taxon>
        <taxon>Kitasatosporales</taxon>
        <taxon>Streptomycetaceae</taxon>
        <taxon>Streptomyces</taxon>
    </lineage>
</organism>
<accession>A0ABP9KFA6</accession>
<dbReference type="RefSeq" id="WP_345668669.1">
    <property type="nucleotide sequence ID" value="NZ_BAABKC010000044.1"/>
</dbReference>
<proteinExistence type="predicted"/>
<name>A0ABP9KFA6_9ACTN</name>
<comment type="caution">
    <text evidence="1">The sequence shown here is derived from an EMBL/GenBank/DDBJ whole genome shotgun (WGS) entry which is preliminary data.</text>
</comment>
<keyword evidence="2" id="KW-1185">Reference proteome</keyword>
<gene>
    <name evidence="1" type="ORF">GCM10023336_28920</name>
</gene>
<sequence length="122" mass="13169">MIRPTLTADGTAVRLPVRDQITAPLLDALAVAYAEDPDGTGLRLIAHASAVRCHDHAEVSDDATEYERAMRAAEADGTRDALLGELPAEPQLDPLLTPDEAVTVATRLTKFAAHIRMRSTRK</sequence>
<dbReference type="Proteomes" id="UP001500124">
    <property type="component" value="Unassembled WGS sequence"/>
</dbReference>